<keyword evidence="3" id="KW-1185">Reference proteome</keyword>
<dbReference type="RefSeq" id="WP_154148287.1">
    <property type="nucleotide sequence ID" value="NZ_SZWE01000001.1"/>
</dbReference>
<feature type="region of interest" description="Disordered" evidence="1">
    <location>
        <begin position="142"/>
        <end position="184"/>
    </location>
</feature>
<feature type="region of interest" description="Disordered" evidence="1">
    <location>
        <begin position="1"/>
        <end position="28"/>
    </location>
</feature>
<dbReference type="EMBL" id="SZWE01000001">
    <property type="protein sequence ID" value="MRU13965.1"/>
    <property type="molecule type" value="Genomic_DNA"/>
</dbReference>
<organism evidence="2 3">
    <name type="scientific">Roseovarius bejariae</name>
    <dbReference type="NCBI Taxonomy" id="2576383"/>
    <lineage>
        <taxon>Bacteria</taxon>
        <taxon>Pseudomonadati</taxon>
        <taxon>Pseudomonadota</taxon>
        <taxon>Alphaproteobacteria</taxon>
        <taxon>Rhodobacterales</taxon>
        <taxon>Roseobacteraceae</taxon>
        <taxon>Roseovarius</taxon>
    </lineage>
</organism>
<dbReference type="OrthoDB" id="8443793at2"/>
<feature type="compositionally biased region" description="Polar residues" evidence="1">
    <location>
        <begin position="1"/>
        <end position="19"/>
    </location>
</feature>
<sequence length="184" mass="20494">MPENTSETTVLRVSDLSQSKPHRFSLRPDRPAMEAIASQLSLTGLRKLSFSGELRPDRGRDWRLEGTLGATVTQPCVVSLEPVTTRLDVQVTRRFLDEMPHETASAEEIEMAEDETIDPLGSRIDLEAVMIEALALALPDYPRKEDNAPVEAEFTPPGARPIEEERQKPFAGLADLKKKLESDD</sequence>
<dbReference type="Proteomes" id="UP000564704">
    <property type="component" value="Unassembled WGS sequence"/>
</dbReference>
<dbReference type="AlphaFoldDB" id="A0A844CKF3"/>
<protein>
    <submittedName>
        <fullName evidence="2">DUF177 domain-containing protein</fullName>
    </submittedName>
</protein>
<reference evidence="2 3" key="1">
    <citation type="submission" date="2019-05" db="EMBL/GenBank/DDBJ databases">
        <title>Roseovarius bejariae sp. nov., a moderately halophylic bacterium isolated from a saline soil in Rambla Salada (Murcia).</title>
        <authorList>
            <person name="Castro D.J."/>
            <person name="Gomez-Altuve A."/>
            <person name="Reina J.C."/>
            <person name="Rodriguez M."/>
            <person name="Sampedro I."/>
            <person name="Llamas I."/>
            <person name="Martinez-Checa F."/>
        </authorList>
    </citation>
    <scope>NUCLEOTIDE SEQUENCE [LARGE SCALE GENOMIC DNA]</scope>
    <source>
        <strain evidence="2 3">A21</strain>
    </source>
</reference>
<dbReference type="InterPro" id="IPR003772">
    <property type="entry name" value="YceD"/>
</dbReference>
<name>A0A844CKF3_9RHOB</name>
<proteinExistence type="predicted"/>
<evidence type="ECO:0000313" key="2">
    <source>
        <dbReference type="EMBL" id="MRU13965.1"/>
    </source>
</evidence>
<feature type="compositionally biased region" description="Basic and acidic residues" evidence="1">
    <location>
        <begin position="175"/>
        <end position="184"/>
    </location>
</feature>
<evidence type="ECO:0000313" key="3">
    <source>
        <dbReference type="Proteomes" id="UP000564704"/>
    </source>
</evidence>
<gene>
    <name evidence="2" type="ORF">FDP25_00810</name>
</gene>
<accession>A0A844CKF3</accession>
<comment type="caution">
    <text evidence="2">The sequence shown here is derived from an EMBL/GenBank/DDBJ whole genome shotgun (WGS) entry which is preliminary data.</text>
</comment>
<evidence type="ECO:0000256" key="1">
    <source>
        <dbReference type="SAM" id="MobiDB-lite"/>
    </source>
</evidence>
<dbReference type="Pfam" id="PF02620">
    <property type="entry name" value="YceD"/>
    <property type="match status" value="1"/>
</dbReference>